<feature type="domain" description="SCP" evidence="2">
    <location>
        <begin position="117"/>
        <end position="229"/>
    </location>
</feature>
<name>A0A3D8GQS1_9BACI</name>
<protein>
    <submittedName>
        <fullName evidence="3">SCP-like extracellular protein</fullName>
    </submittedName>
</protein>
<dbReference type="InterPro" id="IPR014044">
    <property type="entry name" value="CAP_dom"/>
</dbReference>
<dbReference type="InterPro" id="IPR035940">
    <property type="entry name" value="CAP_sf"/>
</dbReference>
<evidence type="ECO:0000259" key="2">
    <source>
        <dbReference type="Pfam" id="PF00188"/>
    </source>
</evidence>
<dbReference type="SUPFAM" id="SSF55797">
    <property type="entry name" value="PR-1-like"/>
    <property type="match status" value="1"/>
</dbReference>
<gene>
    <name evidence="3" type="ORF">DRW41_11900</name>
</gene>
<dbReference type="PANTHER" id="PTHR31157:SF1">
    <property type="entry name" value="SCP DOMAIN-CONTAINING PROTEIN"/>
    <property type="match status" value="1"/>
</dbReference>
<evidence type="ECO:0000313" key="3">
    <source>
        <dbReference type="EMBL" id="RDU36833.1"/>
    </source>
</evidence>
<feature type="compositionally biased region" description="Low complexity" evidence="1">
    <location>
        <begin position="67"/>
        <end position="101"/>
    </location>
</feature>
<dbReference type="PANTHER" id="PTHR31157">
    <property type="entry name" value="SCP DOMAIN-CONTAINING PROTEIN"/>
    <property type="match status" value="1"/>
</dbReference>
<dbReference type="AlphaFoldDB" id="A0A3D8GQS1"/>
<evidence type="ECO:0000256" key="1">
    <source>
        <dbReference type="SAM" id="MobiDB-lite"/>
    </source>
</evidence>
<dbReference type="Proteomes" id="UP000257144">
    <property type="component" value="Unassembled WGS sequence"/>
</dbReference>
<evidence type="ECO:0000313" key="4">
    <source>
        <dbReference type="Proteomes" id="UP000257144"/>
    </source>
</evidence>
<proteinExistence type="predicted"/>
<feature type="region of interest" description="Disordered" evidence="1">
    <location>
        <begin position="56"/>
        <end position="105"/>
    </location>
</feature>
<organism evidence="3 4">
    <name type="scientific">Neobacillus piezotolerans</name>
    <dbReference type="NCBI Taxonomy" id="2259171"/>
    <lineage>
        <taxon>Bacteria</taxon>
        <taxon>Bacillati</taxon>
        <taxon>Bacillota</taxon>
        <taxon>Bacilli</taxon>
        <taxon>Bacillales</taxon>
        <taxon>Bacillaceae</taxon>
        <taxon>Neobacillus</taxon>
    </lineage>
</organism>
<dbReference type="Pfam" id="PF00188">
    <property type="entry name" value="CAP"/>
    <property type="match status" value="1"/>
</dbReference>
<sequence length="232" mass="25968">MFNISSYETTMDSQNYPETGAILVQPAKYKFLRIDPRTGQIQNYPDGDRYWQISIPQNSGAQPPVMQPGQAPKQQAAPRQGQAAAPQQQQASPKQAPAKQQTEPTAGISKMAQQVIDLTNVQRQQNGLPPLKADTKLSGVALKKSQDMQQKNYFSHTSPTYGSPFDMMRDFGVTYTSAGENIAMGQRTAEEVVQAWMNSEGHRKNILNRDFTHIGVGFEQSGYHWTQMFIRK</sequence>
<reference evidence="3 4" key="1">
    <citation type="submission" date="2018-07" db="EMBL/GenBank/DDBJ databases">
        <title>Bacillus sp. YLB-04 draft genome sequence.</title>
        <authorList>
            <person name="Yu L."/>
            <person name="Tang X."/>
        </authorList>
    </citation>
    <scope>NUCLEOTIDE SEQUENCE [LARGE SCALE GENOMIC DNA]</scope>
    <source>
        <strain evidence="3 4">YLB-04</strain>
    </source>
</reference>
<comment type="caution">
    <text evidence="3">The sequence shown here is derived from an EMBL/GenBank/DDBJ whole genome shotgun (WGS) entry which is preliminary data.</text>
</comment>
<dbReference type="InterPro" id="IPR014258">
    <property type="entry name" value="CAP_domain_YkwD-like"/>
</dbReference>
<accession>A0A3D8GQS1</accession>
<dbReference type="OrthoDB" id="9783944at2"/>
<dbReference type="CDD" id="cd05379">
    <property type="entry name" value="CAP_bacterial"/>
    <property type="match status" value="1"/>
</dbReference>
<dbReference type="Gene3D" id="3.40.33.10">
    <property type="entry name" value="CAP"/>
    <property type="match status" value="1"/>
</dbReference>
<keyword evidence="4" id="KW-1185">Reference proteome</keyword>
<dbReference type="NCBIfam" id="TIGR02909">
    <property type="entry name" value="spore_YkwD"/>
    <property type="match status" value="1"/>
</dbReference>
<dbReference type="EMBL" id="QNQT01000004">
    <property type="protein sequence ID" value="RDU36833.1"/>
    <property type="molecule type" value="Genomic_DNA"/>
</dbReference>